<evidence type="ECO:0000256" key="5">
    <source>
        <dbReference type="ARBA" id="ARBA00023002"/>
    </source>
</evidence>
<dbReference type="OrthoDB" id="9778740at2"/>
<organism evidence="6 7">
    <name type="scientific">Chitinophaga japonensis</name>
    <name type="common">Flexibacter japonensis</name>
    <dbReference type="NCBI Taxonomy" id="104662"/>
    <lineage>
        <taxon>Bacteria</taxon>
        <taxon>Pseudomonadati</taxon>
        <taxon>Bacteroidota</taxon>
        <taxon>Chitinophagia</taxon>
        <taxon>Chitinophagales</taxon>
        <taxon>Chitinophagaceae</taxon>
        <taxon>Chitinophaga</taxon>
    </lineage>
</organism>
<keyword evidence="5" id="KW-0560">Oxidoreductase</keyword>
<dbReference type="GO" id="GO:0004499">
    <property type="term" value="F:N,N-dimethylaniline monooxygenase activity"/>
    <property type="evidence" value="ECO:0007669"/>
    <property type="project" value="InterPro"/>
</dbReference>
<keyword evidence="4" id="KW-0521">NADP</keyword>
<keyword evidence="7" id="KW-1185">Reference proteome</keyword>
<name>A0A562SYY6_CHIJA</name>
<reference evidence="6 7" key="1">
    <citation type="journal article" date="2013" name="Stand. Genomic Sci.">
        <title>Genomic Encyclopedia of Type Strains, Phase I: The one thousand microbial genomes (KMG-I) project.</title>
        <authorList>
            <person name="Kyrpides N.C."/>
            <person name="Woyke T."/>
            <person name="Eisen J.A."/>
            <person name="Garrity G."/>
            <person name="Lilburn T.G."/>
            <person name="Beck B.J."/>
            <person name="Whitman W.B."/>
            <person name="Hugenholtz P."/>
            <person name="Klenk H.P."/>
        </authorList>
    </citation>
    <scope>NUCLEOTIDE SEQUENCE [LARGE SCALE GENOMIC DNA]</scope>
    <source>
        <strain evidence="6 7">DSM 13484</strain>
    </source>
</reference>
<dbReference type="Proteomes" id="UP000316778">
    <property type="component" value="Unassembled WGS sequence"/>
</dbReference>
<dbReference type="PRINTS" id="PR00370">
    <property type="entry name" value="FMOXYGENASE"/>
</dbReference>
<keyword evidence="2" id="KW-0285">Flavoprotein</keyword>
<evidence type="ECO:0000256" key="2">
    <source>
        <dbReference type="ARBA" id="ARBA00022630"/>
    </source>
</evidence>
<comment type="caution">
    <text evidence="6">The sequence shown here is derived from an EMBL/GenBank/DDBJ whole genome shotgun (WGS) entry which is preliminary data.</text>
</comment>
<dbReference type="InterPro" id="IPR050346">
    <property type="entry name" value="FMO-like"/>
</dbReference>
<evidence type="ECO:0000256" key="1">
    <source>
        <dbReference type="ARBA" id="ARBA00009183"/>
    </source>
</evidence>
<dbReference type="InterPro" id="IPR020946">
    <property type="entry name" value="Flavin_mOase-like"/>
</dbReference>
<dbReference type="GO" id="GO:0050660">
    <property type="term" value="F:flavin adenine dinucleotide binding"/>
    <property type="evidence" value="ECO:0007669"/>
    <property type="project" value="InterPro"/>
</dbReference>
<proteinExistence type="inferred from homology"/>
<evidence type="ECO:0000256" key="4">
    <source>
        <dbReference type="ARBA" id="ARBA00022857"/>
    </source>
</evidence>
<dbReference type="PANTHER" id="PTHR23023">
    <property type="entry name" value="DIMETHYLANILINE MONOOXYGENASE"/>
    <property type="match status" value="1"/>
</dbReference>
<gene>
    <name evidence="6" type="ORF">LX66_3640</name>
</gene>
<dbReference type="Gene3D" id="3.50.50.60">
    <property type="entry name" value="FAD/NAD(P)-binding domain"/>
    <property type="match status" value="1"/>
</dbReference>
<dbReference type="AlphaFoldDB" id="A0A562SYY6"/>
<evidence type="ECO:0000313" key="6">
    <source>
        <dbReference type="EMBL" id="TWI86383.1"/>
    </source>
</evidence>
<dbReference type="InterPro" id="IPR036188">
    <property type="entry name" value="FAD/NAD-bd_sf"/>
</dbReference>
<dbReference type="GO" id="GO:0050661">
    <property type="term" value="F:NADP binding"/>
    <property type="evidence" value="ECO:0007669"/>
    <property type="project" value="InterPro"/>
</dbReference>
<dbReference type="Pfam" id="PF00743">
    <property type="entry name" value="FMO-like"/>
    <property type="match status" value="1"/>
</dbReference>
<dbReference type="PIRSF" id="PIRSF000332">
    <property type="entry name" value="FMO"/>
    <property type="match status" value="1"/>
</dbReference>
<sequence length="483" mass="54743">MKHIGIIGAGISGLVTAKTFLQKGYRVTVLEKSDQVGGVWDRKRSYAGVTTQTTRDEYAFSDFPMPASYPLWPTGAQVQEYLENYAQHFGIMPHIRFNVNVENLYFDGYAWLVKLNGRETLSFSYVVVCTGTFHEPHIPEIPGMGSYREAGGIVLHSSAVTDANQLAGRDVAVVGFAKSATDIATLAAGVGKSCTLIYRQAHWKVPRYFGNKVNMKYLLFSRFSEAFFNARRKTVFQLLLHTVGKPLVWMQWRALELLLKKQFRLRECGMVPSHRIEDQISCSLGVEPVGFYKKVAAKEIRAVCTEIECFEGKQVRLKNGQTISPDLVVFGTGFRQRLPFLSLQYQELLTNAKGIYRLYRNILHPDLPQMGFVGFNSSLFTTLTSEIAANWLAATVTGDLILPPAEEMYREIQSMERWRCHERPIASEFSGLCVAPFNFQHLDELMKDMGLRTRASWNIIYEFFKPINPADYKKMLSGKPAIF</sequence>
<dbReference type="SUPFAM" id="SSF51905">
    <property type="entry name" value="FAD/NAD(P)-binding domain"/>
    <property type="match status" value="2"/>
</dbReference>
<keyword evidence="3" id="KW-0274">FAD</keyword>
<evidence type="ECO:0000313" key="7">
    <source>
        <dbReference type="Proteomes" id="UP000316778"/>
    </source>
</evidence>
<protein>
    <submittedName>
        <fullName evidence="6">Cation diffusion facilitator CzcD-associated flavoprotein CzcO</fullName>
    </submittedName>
</protein>
<dbReference type="InterPro" id="IPR000960">
    <property type="entry name" value="Flavin_mOase"/>
</dbReference>
<evidence type="ECO:0000256" key="3">
    <source>
        <dbReference type="ARBA" id="ARBA00022827"/>
    </source>
</evidence>
<dbReference type="EMBL" id="VLLG01000004">
    <property type="protein sequence ID" value="TWI86383.1"/>
    <property type="molecule type" value="Genomic_DNA"/>
</dbReference>
<comment type="similarity">
    <text evidence="1">Belongs to the FMO family.</text>
</comment>
<dbReference type="RefSeq" id="WP_145716153.1">
    <property type="nucleotide sequence ID" value="NZ_BAAAFY010000005.1"/>
</dbReference>
<accession>A0A562SYY6</accession>